<organism evidence="2 3">
    <name type="scientific">Araneus ventricosus</name>
    <name type="common">Orbweaver spider</name>
    <name type="synonym">Epeira ventricosa</name>
    <dbReference type="NCBI Taxonomy" id="182803"/>
    <lineage>
        <taxon>Eukaryota</taxon>
        <taxon>Metazoa</taxon>
        <taxon>Ecdysozoa</taxon>
        <taxon>Arthropoda</taxon>
        <taxon>Chelicerata</taxon>
        <taxon>Arachnida</taxon>
        <taxon>Araneae</taxon>
        <taxon>Araneomorphae</taxon>
        <taxon>Entelegynae</taxon>
        <taxon>Araneoidea</taxon>
        <taxon>Araneidae</taxon>
        <taxon>Araneus</taxon>
    </lineage>
</organism>
<dbReference type="InterPro" id="IPR043502">
    <property type="entry name" value="DNA/RNA_pol_sf"/>
</dbReference>
<evidence type="ECO:0000313" key="2">
    <source>
        <dbReference type="EMBL" id="GBO10642.1"/>
    </source>
</evidence>
<protein>
    <recommendedName>
        <fullName evidence="1">Integrase catalytic domain-containing protein</fullName>
    </recommendedName>
</protein>
<dbReference type="GO" id="GO:0042575">
    <property type="term" value="C:DNA polymerase complex"/>
    <property type="evidence" value="ECO:0007669"/>
    <property type="project" value="UniProtKB-ARBA"/>
</dbReference>
<dbReference type="Pfam" id="PF05380">
    <property type="entry name" value="Peptidase_A17"/>
    <property type="match status" value="1"/>
</dbReference>
<dbReference type="SUPFAM" id="SSF53098">
    <property type="entry name" value="Ribonuclease H-like"/>
    <property type="match status" value="1"/>
</dbReference>
<dbReference type="EMBL" id="BGPR01035701">
    <property type="protein sequence ID" value="GBO10642.1"/>
    <property type="molecule type" value="Genomic_DNA"/>
</dbReference>
<dbReference type="GO" id="GO:0071897">
    <property type="term" value="P:DNA biosynthetic process"/>
    <property type="evidence" value="ECO:0007669"/>
    <property type="project" value="UniProtKB-ARBA"/>
</dbReference>
<dbReference type="GO" id="GO:0003676">
    <property type="term" value="F:nucleic acid binding"/>
    <property type="evidence" value="ECO:0007669"/>
    <property type="project" value="InterPro"/>
</dbReference>
<dbReference type="SUPFAM" id="SSF56672">
    <property type="entry name" value="DNA/RNA polymerases"/>
    <property type="match status" value="1"/>
</dbReference>
<dbReference type="InterPro" id="IPR001584">
    <property type="entry name" value="Integrase_cat-core"/>
</dbReference>
<dbReference type="OrthoDB" id="5984724at2759"/>
<gene>
    <name evidence="2" type="ORF">AVEN_241658_1</name>
</gene>
<evidence type="ECO:0000313" key="3">
    <source>
        <dbReference type="Proteomes" id="UP000499080"/>
    </source>
</evidence>
<dbReference type="Pfam" id="PF18701">
    <property type="entry name" value="DUF5641"/>
    <property type="match status" value="1"/>
</dbReference>
<dbReference type="Pfam" id="PF17921">
    <property type="entry name" value="Integrase_H2C2"/>
    <property type="match status" value="1"/>
</dbReference>
<dbReference type="InterPro" id="IPR040676">
    <property type="entry name" value="DUF5641"/>
</dbReference>
<reference evidence="2 3" key="1">
    <citation type="journal article" date="2019" name="Sci. Rep.">
        <title>Orb-weaving spider Araneus ventricosus genome elucidates the spidroin gene catalogue.</title>
        <authorList>
            <person name="Kono N."/>
            <person name="Nakamura H."/>
            <person name="Ohtoshi R."/>
            <person name="Moran D.A.P."/>
            <person name="Shinohara A."/>
            <person name="Yoshida Y."/>
            <person name="Fujiwara M."/>
            <person name="Mori M."/>
            <person name="Tomita M."/>
            <person name="Arakawa K."/>
        </authorList>
    </citation>
    <scope>NUCLEOTIDE SEQUENCE [LARGE SCALE GENOMIC DNA]</scope>
</reference>
<sequence>MNKNSAKKNTVVHNTVVHNTVVNNSTRNKSILCSENHPIYKCGIFNGYNLEQRWNVIKTMKLCNNCLRSNHDVSKCMLSVRCKNCSLKHHTLLHDYSKNYKPLAPPSQNVPTLERGESSSATSLSYSGTSDSGNILLCTAIVKVKDSMGNWQNCRVLLDSASQMSLISEECCTNLGLSRNSSSHTIIACRSRIPHFQTNKHHSRCRYFFELMQGNQIKGAKNTPYAIDTKLGWVLCGKVSSRQSKNKFVSHHTTSNLNLENDIQNFWELESLPQENSLSNEEKICEELYKSTVSRDDSGRYTVKLPFKPHHKLGNSKSTAVKCFYSLEHRLQKNPTLRQQYTSFLREYEELNHMELVPNNQSYLPESEAFYLPHHGVVREQSISTKLRVVFNGSAKSSNSVSLNEALYTGPKLQPGVFKILLNFRTFPIAISADIEKMYRQIRIHSEDADFQRIVWRTDTNHPLSTYRLLTVTYDTSCAPYLAIRTLHQLAADEMSTSPEACKIIREHFYVDDLLTGANSVSHAKVLVSEINRVLQSGGFTLKKWASNIVDVLDSIPAESKLQKNEISIDESSSVKILGVHWNSHQDTLQIEITDPQEVLTKRQLLSVIARIFNPLGILSPTTIVLKILMQDLWKNQLSWDAGIPHEILKTWKTFESELSFLKDIKLPRYLKNVYSESVNVQLHGFCDASSNAYAAVIYIRVLTDTVISSISVLIHSTFLWSDSQIALCWISTPPSKGNQFVTHRVNQIHSLIPNGNWNYIPGKINPADCASRGLMPEKLSQHDLWWSGPQWLHDKHLPNFIANETPSHDNDETYINDSLSFVHNIRSPSKKCSGPLTAAELVVAENLIIQLLQEQQFSAEIHMLRENKPLPCNSKLLALNVFLDKSGIIRVGGRLSKHSTLNINQKHPMLLSKDHHLTRSIIKEYHVRYLHAGPQLLLSLLRQKFWFSQGLSIVRQECHKCLTSRRAKSQSCQQLMSDLPSVRITPDRPFKRFGVDFCGPFLTKPNFIRSKVKFKSYIALFICMWSKAVHIELVSDLSTAAFLAALRRFLSRRGLPSDIYSDNGTNFKGAANHLRHLFNIAKGSEIQQFFTSDYIQWHFIPPYSPNHGGLWEASIKLAKHHRIRVCKSTILNFEEMTKLLCQIEACINSRPLTPLSSDPSDISALTPGHFLIGSSLLDLPEPTNAQPKLPLSVRWQTIQDQRKEFWSRWSREYLHHLQHRPKWASPKRDLQVVDLVLVQDPVNSPLHWILGRIVKNFPGQDARTRVVAVRTRDGEITRSISKLSLILPGREDVQFPQEKSPQRPPPP</sequence>
<keyword evidence="3" id="KW-1185">Reference proteome</keyword>
<dbReference type="CDD" id="cd01644">
    <property type="entry name" value="RT_pepA17"/>
    <property type="match status" value="1"/>
</dbReference>
<feature type="domain" description="Integrase catalytic" evidence="1">
    <location>
        <begin position="986"/>
        <end position="1176"/>
    </location>
</feature>
<dbReference type="PANTHER" id="PTHR47331">
    <property type="entry name" value="PHD-TYPE DOMAIN-CONTAINING PROTEIN"/>
    <property type="match status" value="1"/>
</dbReference>
<dbReference type="Proteomes" id="UP000499080">
    <property type="component" value="Unassembled WGS sequence"/>
</dbReference>
<name>A0A4Y2UDC1_ARAVE</name>
<dbReference type="GO" id="GO:0015074">
    <property type="term" value="P:DNA integration"/>
    <property type="evidence" value="ECO:0007669"/>
    <property type="project" value="InterPro"/>
</dbReference>
<dbReference type="InterPro" id="IPR041588">
    <property type="entry name" value="Integrase_H2C2"/>
</dbReference>
<dbReference type="InterPro" id="IPR008042">
    <property type="entry name" value="Retrotrans_Pao"/>
</dbReference>
<accession>A0A4Y2UDC1</accession>
<dbReference type="Gene3D" id="3.30.420.10">
    <property type="entry name" value="Ribonuclease H-like superfamily/Ribonuclease H"/>
    <property type="match status" value="1"/>
</dbReference>
<dbReference type="InterPro" id="IPR012337">
    <property type="entry name" value="RNaseH-like_sf"/>
</dbReference>
<proteinExistence type="predicted"/>
<evidence type="ECO:0000259" key="1">
    <source>
        <dbReference type="PROSITE" id="PS50994"/>
    </source>
</evidence>
<comment type="caution">
    <text evidence="2">The sequence shown here is derived from an EMBL/GenBank/DDBJ whole genome shotgun (WGS) entry which is preliminary data.</text>
</comment>
<dbReference type="PROSITE" id="PS50994">
    <property type="entry name" value="INTEGRASE"/>
    <property type="match status" value="1"/>
</dbReference>
<dbReference type="InterPro" id="IPR036397">
    <property type="entry name" value="RNaseH_sf"/>
</dbReference>